<evidence type="ECO:0000313" key="3">
    <source>
        <dbReference type="Proteomes" id="UP000664109"/>
    </source>
</evidence>
<dbReference type="SUPFAM" id="SSF54427">
    <property type="entry name" value="NTF2-like"/>
    <property type="match status" value="1"/>
</dbReference>
<feature type="signal peptide" evidence="1">
    <location>
        <begin position="1"/>
        <end position="33"/>
    </location>
</feature>
<dbReference type="RefSeq" id="WP_205375838.1">
    <property type="nucleotide sequence ID" value="NZ_JAFEJA010000001.1"/>
</dbReference>
<comment type="caution">
    <text evidence="2">The sequence shown here is derived from an EMBL/GenBank/DDBJ whole genome shotgun (WGS) entry which is preliminary data.</text>
</comment>
<feature type="chain" id="PRO_5045289653" description="Lipoprotein" evidence="1">
    <location>
        <begin position="34"/>
        <end position="410"/>
    </location>
</feature>
<evidence type="ECO:0000313" key="2">
    <source>
        <dbReference type="EMBL" id="MBM9622051.1"/>
    </source>
</evidence>
<name>A0ABS2UWV6_9ACTN</name>
<dbReference type="Proteomes" id="UP000664109">
    <property type="component" value="Unassembled WGS sequence"/>
</dbReference>
<keyword evidence="1" id="KW-0732">Signal</keyword>
<evidence type="ECO:0000256" key="1">
    <source>
        <dbReference type="SAM" id="SignalP"/>
    </source>
</evidence>
<gene>
    <name evidence="2" type="ORF">JE024_25605</name>
</gene>
<proteinExistence type="predicted"/>
<evidence type="ECO:0008006" key="4">
    <source>
        <dbReference type="Google" id="ProtNLM"/>
    </source>
</evidence>
<dbReference type="EMBL" id="JAFEJA010000001">
    <property type="protein sequence ID" value="MBM9622051.1"/>
    <property type="molecule type" value="Genomic_DNA"/>
</dbReference>
<accession>A0ABS2UWV6</accession>
<dbReference type="InterPro" id="IPR032710">
    <property type="entry name" value="NTF2-like_dom_sf"/>
</dbReference>
<sequence>MAGQGRAARTAARRTAGLGLAVMLLLPACTSDTAPVDPTADAVRRTLDARADAVVRHDRDAWLAVLDPGATALREAQGTEFDNLGDVPVGSWEYRVEGVRHQDGRAVADTELRYRIDGYDPAPVVASRIVELTERDGRWYITADRPGSGAPQQLWQQGDVEAVRGARSLVLGVGQDPERLRDLARAADLAVPAVGDAWPGEWAGRVVVLVPPSLEDMGRLLGAPAAGYRGIAAVTTGESGGGPDAPADRVVVNPEAYGLLGAFGQDVVLTHETVHVATRAHTSAATPMWLSEGFADWVAYRGSARGAEEIAPELRDAVRAGDLPATLPDDGAFSFGGDAEALARAYEGAWLACELIAERWGEERLTDVYRTVGEAEHRDGAVEHALARELGVTVEDFTAQWRDHLRERLG</sequence>
<keyword evidence="3" id="KW-1185">Reference proteome</keyword>
<organism evidence="2 3">
    <name type="scientific">Streptomyces zhihengii</name>
    <dbReference type="NCBI Taxonomy" id="1818004"/>
    <lineage>
        <taxon>Bacteria</taxon>
        <taxon>Bacillati</taxon>
        <taxon>Actinomycetota</taxon>
        <taxon>Actinomycetes</taxon>
        <taxon>Kitasatosporales</taxon>
        <taxon>Streptomycetaceae</taxon>
        <taxon>Streptomyces</taxon>
    </lineage>
</organism>
<reference evidence="2 3" key="1">
    <citation type="journal article" date="2016" name="Arch. Microbiol.">
        <title>Streptomyces zhihengii sp. nov., isolated from rhizospheric soil of Psammosilene tunicoides.</title>
        <authorList>
            <person name="Huang M.J."/>
            <person name="Fei J.J."/>
            <person name="Salam N."/>
            <person name="Kim C.J."/>
            <person name="Hozzein W.N."/>
            <person name="Xiao M."/>
            <person name="Huang H.Q."/>
            <person name="Li W.J."/>
        </authorList>
    </citation>
    <scope>NUCLEOTIDE SEQUENCE [LARGE SCALE GENOMIC DNA]</scope>
    <source>
        <strain evidence="2 3">YIM T102</strain>
    </source>
</reference>
<protein>
    <recommendedName>
        <fullName evidence="4">Lipoprotein</fullName>
    </recommendedName>
</protein>